<comment type="caution">
    <text evidence="1">The sequence shown here is derived from an EMBL/GenBank/DDBJ whole genome shotgun (WGS) entry which is preliminary data.</text>
</comment>
<name>A0ACC2GZZ7_DALPE</name>
<evidence type="ECO:0000313" key="1">
    <source>
        <dbReference type="EMBL" id="KAJ8009005.1"/>
    </source>
</evidence>
<reference evidence="1" key="1">
    <citation type="submission" date="2021-05" db="EMBL/GenBank/DDBJ databases">
        <authorList>
            <person name="Pan Q."/>
            <person name="Jouanno E."/>
            <person name="Zahm M."/>
            <person name="Klopp C."/>
            <person name="Cabau C."/>
            <person name="Louis A."/>
            <person name="Berthelot C."/>
            <person name="Parey E."/>
            <person name="Roest Crollius H."/>
            <person name="Montfort J."/>
            <person name="Robinson-Rechavi M."/>
            <person name="Bouchez O."/>
            <person name="Lampietro C."/>
            <person name="Lopez Roques C."/>
            <person name="Donnadieu C."/>
            <person name="Postlethwait J."/>
            <person name="Bobe J."/>
            <person name="Dillon D."/>
            <person name="Chandos A."/>
            <person name="von Hippel F."/>
            <person name="Guiguen Y."/>
        </authorList>
    </citation>
    <scope>NUCLEOTIDE SEQUENCE</scope>
    <source>
        <strain evidence="1">YG-Jan2019</strain>
    </source>
</reference>
<dbReference type="EMBL" id="CM055734">
    <property type="protein sequence ID" value="KAJ8009005.1"/>
    <property type="molecule type" value="Genomic_DNA"/>
</dbReference>
<proteinExistence type="predicted"/>
<keyword evidence="2" id="KW-1185">Reference proteome</keyword>
<sequence length="153" mass="16882">MGFTARALRLEACDRWCPNLRATQTSPTQRRPRVSDKGTEREGAKPGDLPPSVCSHGSNPARSPCSQHSASPLGRHPASSQEGTQTTTVCHAYPRPSWLATATAPPGLRNGTSICLNCFLLLFLAHQEEERRHVFQKERGLVGNRRSRKQSRV</sequence>
<protein>
    <submittedName>
        <fullName evidence="1">Uncharacterized protein</fullName>
    </submittedName>
</protein>
<dbReference type="Proteomes" id="UP001157502">
    <property type="component" value="Chromosome 7"/>
</dbReference>
<accession>A0ACC2GZZ7</accession>
<organism evidence="1 2">
    <name type="scientific">Dallia pectoralis</name>
    <name type="common">Alaska blackfish</name>
    <dbReference type="NCBI Taxonomy" id="75939"/>
    <lineage>
        <taxon>Eukaryota</taxon>
        <taxon>Metazoa</taxon>
        <taxon>Chordata</taxon>
        <taxon>Craniata</taxon>
        <taxon>Vertebrata</taxon>
        <taxon>Euteleostomi</taxon>
        <taxon>Actinopterygii</taxon>
        <taxon>Neopterygii</taxon>
        <taxon>Teleostei</taxon>
        <taxon>Protacanthopterygii</taxon>
        <taxon>Esociformes</taxon>
        <taxon>Umbridae</taxon>
        <taxon>Dallia</taxon>
    </lineage>
</organism>
<evidence type="ECO:0000313" key="2">
    <source>
        <dbReference type="Proteomes" id="UP001157502"/>
    </source>
</evidence>
<gene>
    <name evidence="1" type="ORF">DPEC_G00084310</name>
</gene>